<evidence type="ECO:0000256" key="6">
    <source>
        <dbReference type="ARBA" id="ARBA00022946"/>
    </source>
</evidence>
<dbReference type="SMART" id="SM00878">
    <property type="entry name" value="Biotin_carb_C"/>
    <property type="match status" value="1"/>
</dbReference>
<evidence type="ECO:0000256" key="3">
    <source>
        <dbReference type="ARBA" id="ARBA00022598"/>
    </source>
</evidence>
<dbReference type="SUPFAM" id="SSF52440">
    <property type="entry name" value="PreATP-grasp domain"/>
    <property type="match status" value="1"/>
</dbReference>
<dbReference type="InterPro" id="IPR001882">
    <property type="entry name" value="Biotin_BS"/>
</dbReference>
<dbReference type="FunFam" id="3.40.50.20:FF:000010">
    <property type="entry name" value="Propionyl-CoA carboxylase subunit alpha"/>
    <property type="match status" value="1"/>
</dbReference>
<sequence>MTFKRILIANRGEIAVRIIRACRELGISPAVVYSEADAGALHVRLADVAMQIGPPAAAQSYLRGEKLIAAAQALGAEAIHPGYGFLSENAAFARMCREAGIVFIGPPAEAIEAMGGKIGARRIAVEAGVPVAPGYDGADQSEATLAAEAERIGFPLLVKASAGGGGKGMRVVNSLAEFPAALEGARREAGAAFGDATVFLERLILRPRHVEIQILADSHGNVVHLGERECSIQRRHQKILEESPSPALSPELRSAMGAAAVRAARAAGYVNAGTVEFVLDPEGNYYFLEMNTRLQVEHPVTELVTGLDLVRLQIAVAAGEPLPFTQEQVTFRGHAIEVRLYAEDPVTFLPAIGKLALLDPPLGPGVRVDSGLTSGDEVTVHYDPMIAKLIVSGADRHAAIDRLRRALDDYAVLGLTTNLPLLRAIAANPAFVEGATHTGFLGEQQIHAAPPKTLPNHVLAAAAVWALQAETQVAPRSPFENRWRADGIETPLTLTFGHEEHALRVKRAGTTWHIHAAEAKLTTQVASLRADELILSFENAERERFRITRDAAGDLLIGWRGDAYRLTRPAPLSADSVGRAGHGHDGASLTAPMPGTLVKVLVSEGETVAEGQPLLVLEAMKMEHTVVAPYAGIVRRIPFKAGSSVTGGADLIEVEAQES</sequence>
<evidence type="ECO:0000256" key="4">
    <source>
        <dbReference type="ARBA" id="ARBA00022741"/>
    </source>
</evidence>
<dbReference type="SUPFAM" id="SSF51246">
    <property type="entry name" value="Rudiment single hybrid motif"/>
    <property type="match status" value="1"/>
</dbReference>
<dbReference type="InterPro" id="IPR011764">
    <property type="entry name" value="Biotin_carboxylation_dom"/>
</dbReference>
<feature type="domain" description="Biotin carboxylation" evidence="14">
    <location>
        <begin position="2"/>
        <end position="446"/>
    </location>
</feature>
<dbReference type="NCBIfam" id="NF006367">
    <property type="entry name" value="PRK08591.1"/>
    <property type="match status" value="1"/>
</dbReference>
<evidence type="ECO:0000259" key="14">
    <source>
        <dbReference type="PROSITE" id="PS50979"/>
    </source>
</evidence>
<dbReference type="FunFam" id="2.40.50.100:FF:000003">
    <property type="entry name" value="Acetyl-CoA carboxylase biotin carboxyl carrier protein"/>
    <property type="match status" value="1"/>
</dbReference>
<protein>
    <recommendedName>
        <fullName evidence="10">Biotin-dependent 3-methylcrotonyl-coenzyme A carboxylase alpha1 subunit</fullName>
        <ecNumber evidence="2">6.3.4.14</ecNumber>
    </recommendedName>
</protein>
<dbReference type="InterPro" id="IPR000089">
    <property type="entry name" value="Biotin_lipoyl"/>
</dbReference>
<dbReference type="Pfam" id="PF02786">
    <property type="entry name" value="CPSase_L_D2"/>
    <property type="match status" value="1"/>
</dbReference>
<dbReference type="InterPro" id="IPR005482">
    <property type="entry name" value="Biotin_COase_C"/>
</dbReference>
<evidence type="ECO:0000256" key="7">
    <source>
        <dbReference type="ARBA" id="ARBA00023267"/>
    </source>
</evidence>
<keyword evidence="5 11" id="KW-0067">ATP-binding</keyword>
<dbReference type="PROSITE" id="PS00188">
    <property type="entry name" value="BIOTIN"/>
    <property type="match status" value="1"/>
</dbReference>
<dbReference type="HOGENOM" id="CLU_000395_3_1_0"/>
<keyword evidence="7" id="KW-0092">Biotin</keyword>
<dbReference type="Gene3D" id="3.30.700.40">
    <property type="match status" value="1"/>
</dbReference>
<comment type="cofactor">
    <cofactor evidence="1">
        <name>biotin</name>
        <dbReference type="ChEBI" id="CHEBI:57586"/>
    </cofactor>
</comment>
<feature type="domain" description="Lipoyl-binding" evidence="12">
    <location>
        <begin position="582"/>
        <end position="655"/>
    </location>
</feature>
<evidence type="ECO:0000313" key="15">
    <source>
        <dbReference type="EMBL" id="EFO80512.1"/>
    </source>
</evidence>
<dbReference type="FunFam" id="3.30.1490.20:FF:000003">
    <property type="entry name" value="acetyl-CoA carboxylase isoform X1"/>
    <property type="match status" value="1"/>
</dbReference>
<evidence type="ECO:0000259" key="13">
    <source>
        <dbReference type="PROSITE" id="PS50975"/>
    </source>
</evidence>
<evidence type="ECO:0000256" key="11">
    <source>
        <dbReference type="PROSITE-ProRule" id="PRU00409"/>
    </source>
</evidence>
<dbReference type="SUPFAM" id="SSF51230">
    <property type="entry name" value="Single hybrid motif"/>
    <property type="match status" value="1"/>
</dbReference>
<dbReference type="InterPro" id="IPR011053">
    <property type="entry name" value="Single_hybrid_motif"/>
</dbReference>
<accession>E1IE52</accession>
<evidence type="ECO:0000259" key="12">
    <source>
        <dbReference type="PROSITE" id="PS50968"/>
    </source>
</evidence>
<evidence type="ECO:0000256" key="8">
    <source>
        <dbReference type="ARBA" id="ARBA00053351"/>
    </source>
</evidence>
<dbReference type="PROSITE" id="PS50979">
    <property type="entry name" value="BC"/>
    <property type="match status" value="1"/>
</dbReference>
<dbReference type="CDD" id="cd06850">
    <property type="entry name" value="biotinyl_domain"/>
    <property type="match status" value="1"/>
</dbReference>
<evidence type="ECO:0000256" key="2">
    <source>
        <dbReference type="ARBA" id="ARBA00013263"/>
    </source>
</evidence>
<feature type="domain" description="ATP-grasp" evidence="13">
    <location>
        <begin position="121"/>
        <end position="318"/>
    </location>
</feature>
<proteinExistence type="predicted"/>
<name>E1IE52_9CHLR</name>
<comment type="caution">
    <text evidence="15">The sequence shown here is derived from an EMBL/GenBank/DDBJ whole genome shotgun (WGS) entry which is preliminary data.</text>
</comment>
<dbReference type="EC" id="6.3.4.14" evidence="2"/>
<dbReference type="InterPro" id="IPR016185">
    <property type="entry name" value="PreATP-grasp_dom_sf"/>
</dbReference>
<dbReference type="PROSITE" id="PS00867">
    <property type="entry name" value="CPSASE_2"/>
    <property type="match status" value="1"/>
</dbReference>
<dbReference type="PROSITE" id="PS50968">
    <property type="entry name" value="BIOTINYL_LIPOYL"/>
    <property type="match status" value="1"/>
</dbReference>
<keyword evidence="4 11" id="KW-0547">Nucleotide-binding</keyword>
<evidence type="ECO:0000256" key="5">
    <source>
        <dbReference type="ARBA" id="ARBA00022840"/>
    </source>
</evidence>
<gene>
    <name evidence="15" type="ORF">OSCT_1603</name>
</gene>
<dbReference type="GO" id="GO:0004075">
    <property type="term" value="F:biotin carboxylase activity"/>
    <property type="evidence" value="ECO:0007669"/>
    <property type="project" value="UniProtKB-EC"/>
</dbReference>
<dbReference type="Pfam" id="PF00289">
    <property type="entry name" value="Biotin_carb_N"/>
    <property type="match status" value="1"/>
</dbReference>
<evidence type="ECO:0000256" key="1">
    <source>
        <dbReference type="ARBA" id="ARBA00001953"/>
    </source>
</evidence>
<dbReference type="AlphaFoldDB" id="E1IE52"/>
<dbReference type="FunFam" id="3.30.470.20:FF:000028">
    <property type="entry name" value="Methylcrotonoyl-CoA carboxylase subunit alpha, mitochondrial"/>
    <property type="match status" value="1"/>
</dbReference>
<comment type="function">
    <text evidence="8">Component of a biotin-dependent acyl-CoA carboxylase complex. This subunit catalyzes the ATP-dependent carboxylation of the biotin carried by the biotin carboxyl carrier (BCC) domain, resulting in the formation of carboxyl biotin. When associated with the beta1 subunit AccD1, is involved in branched amino-acid catabolism with methylcrotonyl coenzyme A as the substrate.</text>
</comment>
<dbReference type="PROSITE" id="PS00866">
    <property type="entry name" value="CPSASE_1"/>
    <property type="match status" value="1"/>
</dbReference>
<dbReference type="Pfam" id="PF00364">
    <property type="entry name" value="Biotin_lipoyl"/>
    <property type="match status" value="1"/>
</dbReference>
<dbReference type="OrthoDB" id="9807469at2"/>
<keyword evidence="6" id="KW-0809">Transit peptide</keyword>
<dbReference type="PANTHER" id="PTHR18866:SF33">
    <property type="entry name" value="METHYLCROTONOYL-COA CARBOXYLASE SUBUNIT ALPHA, MITOCHONDRIAL-RELATED"/>
    <property type="match status" value="1"/>
</dbReference>
<dbReference type="InterPro" id="IPR011761">
    <property type="entry name" value="ATP-grasp"/>
</dbReference>
<dbReference type="GO" id="GO:0005524">
    <property type="term" value="F:ATP binding"/>
    <property type="evidence" value="ECO:0007669"/>
    <property type="project" value="UniProtKB-UniRule"/>
</dbReference>
<dbReference type="SUPFAM" id="SSF56059">
    <property type="entry name" value="Glutathione synthetase ATP-binding domain-like"/>
    <property type="match status" value="1"/>
</dbReference>
<dbReference type="GO" id="GO:0046872">
    <property type="term" value="F:metal ion binding"/>
    <property type="evidence" value="ECO:0007669"/>
    <property type="project" value="InterPro"/>
</dbReference>
<dbReference type="Gene3D" id="3.30.470.20">
    <property type="entry name" value="ATP-grasp fold, B domain"/>
    <property type="match status" value="1"/>
</dbReference>
<reference evidence="15 16" key="1">
    <citation type="journal article" date="2011" name="J. Bacteriol.">
        <title>Draft genome sequence of the anoxygenic filamentous phototrophic bacterium Oscillochloris trichoides subsp. DG-6.</title>
        <authorList>
            <person name="Kuznetsov B.B."/>
            <person name="Ivanovsky R.N."/>
            <person name="Keppen O.I."/>
            <person name="Sukhacheva M.V."/>
            <person name="Bumazhkin B.K."/>
            <person name="Patutina E.O."/>
            <person name="Beletsky A.V."/>
            <person name="Mardanov A.V."/>
            <person name="Baslerov R.V."/>
            <person name="Panteleeva A.N."/>
            <person name="Kolganova T.V."/>
            <person name="Ravin N.V."/>
            <person name="Skryabin K.G."/>
        </authorList>
    </citation>
    <scope>NUCLEOTIDE SEQUENCE [LARGE SCALE GENOMIC DNA]</scope>
    <source>
        <strain evidence="15 16">DG-6</strain>
    </source>
</reference>
<evidence type="ECO:0000313" key="16">
    <source>
        <dbReference type="Proteomes" id="UP000054010"/>
    </source>
</evidence>
<dbReference type="Pfam" id="PF02785">
    <property type="entry name" value="Biotin_carb_C"/>
    <property type="match status" value="1"/>
</dbReference>
<organism evidence="15 16">
    <name type="scientific">Oscillochloris trichoides DG-6</name>
    <dbReference type="NCBI Taxonomy" id="765420"/>
    <lineage>
        <taxon>Bacteria</taxon>
        <taxon>Bacillati</taxon>
        <taxon>Chloroflexota</taxon>
        <taxon>Chloroflexia</taxon>
        <taxon>Chloroflexales</taxon>
        <taxon>Chloroflexineae</taxon>
        <taxon>Oscillochloridaceae</taxon>
        <taxon>Oscillochloris</taxon>
    </lineage>
</organism>
<evidence type="ECO:0000256" key="9">
    <source>
        <dbReference type="ARBA" id="ARBA00065901"/>
    </source>
</evidence>
<dbReference type="Proteomes" id="UP000054010">
    <property type="component" value="Unassembled WGS sequence"/>
</dbReference>
<dbReference type="PANTHER" id="PTHR18866">
    <property type="entry name" value="CARBOXYLASE:PYRUVATE/ACETYL-COA/PROPIONYL-COA CARBOXYLASE"/>
    <property type="match status" value="1"/>
</dbReference>
<dbReference type="EMBL" id="ADVR01000051">
    <property type="protein sequence ID" value="EFO80512.1"/>
    <property type="molecule type" value="Genomic_DNA"/>
</dbReference>
<dbReference type="InterPro" id="IPR011054">
    <property type="entry name" value="Rudment_hybrid_motif"/>
</dbReference>
<dbReference type="STRING" id="765420.OSCT_1603"/>
<dbReference type="eggNOG" id="COG4770">
    <property type="taxonomic scope" value="Bacteria"/>
</dbReference>
<dbReference type="Gene3D" id="2.40.50.100">
    <property type="match status" value="1"/>
</dbReference>
<dbReference type="InterPro" id="IPR005479">
    <property type="entry name" value="CPAse_ATP-bd"/>
</dbReference>
<evidence type="ECO:0000256" key="10">
    <source>
        <dbReference type="ARBA" id="ARBA00074050"/>
    </source>
</evidence>
<keyword evidence="3" id="KW-0436">Ligase</keyword>
<dbReference type="InterPro" id="IPR005481">
    <property type="entry name" value="BC-like_N"/>
</dbReference>
<keyword evidence="16" id="KW-1185">Reference proteome</keyword>
<dbReference type="PROSITE" id="PS50975">
    <property type="entry name" value="ATP_GRASP"/>
    <property type="match status" value="1"/>
</dbReference>
<dbReference type="InterPro" id="IPR050856">
    <property type="entry name" value="Biotin_carboxylase_complex"/>
</dbReference>
<comment type="subunit">
    <text evidence="9">The biotin-dependent acyl-CoA carboxylase complex is composed of AccA1, which contains the biotin carboxylase (BC) and biotin carboxyl carrier protein (BCCP) domains, and AccD1, which contains the carboxyl transferase (CT) domain. The AccA1/AccD1 complex forms a dodecamer.</text>
</comment>